<dbReference type="EC" id="3.4.21.-" evidence="8"/>
<feature type="transmembrane region" description="Helical" evidence="6">
    <location>
        <begin position="122"/>
        <end position="138"/>
    </location>
</feature>
<sequence>MTSSKPMTDHNTTDLPQSHLKTWCWVSALCLCVSSLLMLSFDQGWLDVSWQKRLIYQGDYWRVLSGHWLHLSWNHWLMNQLGLVLILWLLPMLLLKARWLLGFVGIGLVIGISLLATDLDGYVGMSGVLYGLLFYGALIDHSLPKRIKALFLTLVAMKVLVEQVWPQLNAATEAQIGGMVAIDAHLFGSLAGVGMALLELTYGRLRARNSSTTDSKAPNNSNNQREAD</sequence>
<evidence type="ECO:0000256" key="2">
    <source>
        <dbReference type="ARBA" id="ARBA00022692"/>
    </source>
</evidence>
<dbReference type="NCBIfam" id="TIGR03902">
    <property type="entry name" value="rhom_GG_sort"/>
    <property type="match status" value="1"/>
</dbReference>
<keyword evidence="9" id="KW-1185">Reference proteome</keyword>
<keyword evidence="2 6" id="KW-0812">Transmembrane</keyword>
<proteinExistence type="predicted"/>
<evidence type="ECO:0000256" key="5">
    <source>
        <dbReference type="SAM" id="MobiDB-lite"/>
    </source>
</evidence>
<name>A0ABV7HKB6_9GAMM</name>
<organism evidence="8 9">
    <name type="scientific">Litoribrevibacter euphylliae</name>
    <dbReference type="NCBI Taxonomy" id="1834034"/>
    <lineage>
        <taxon>Bacteria</taxon>
        <taxon>Pseudomonadati</taxon>
        <taxon>Pseudomonadota</taxon>
        <taxon>Gammaproteobacteria</taxon>
        <taxon>Oceanospirillales</taxon>
        <taxon>Oceanospirillaceae</taxon>
        <taxon>Litoribrevibacter</taxon>
    </lineage>
</organism>
<keyword evidence="4 6" id="KW-0472">Membrane</keyword>
<comment type="caution">
    <text evidence="8">The sequence shown here is derived from an EMBL/GenBank/DDBJ whole genome shotgun (WGS) entry which is preliminary data.</text>
</comment>
<evidence type="ECO:0000256" key="3">
    <source>
        <dbReference type="ARBA" id="ARBA00022989"/>
    </source>
</evidence>
<dbReference type="EMBL" id="JBHRSZ010000007">
    <property type="protein sequence ID" value="MFC3152600.1"/>
    <property type="molecule type" value="Genomic_DNA"/>
</dbReference>
<feature type="region of interest" description="Disordered" evidence="5">
    <location>
        <begin position="209"/>
        <end position="228"/>
    </location>
</feature>
<dbReference type="SUPFAM" id="SSF144091">
    <property type="entry name" value="Rhomboid-like"/>
    <property type="match status" value="1"/>
</dbReference>
<evidence type="ECO:0000313" key="9">
    <source>
        <dbReference type="Proteomes" id="UP001595476"/>
    </source>
</evidence>
<feature type="transmembrane region" description="Helical" evidence="6">
    <location>
        <begin position="97"/>
        <end position="116"/>
    </location>
</feature>
<evidence type="ECO:0000313" key="8">
    <source>
        <dbReference type="EMBL" id="MFC3152600.1"/>
    </source>
</evidence>
<reference evidence="9" key="1">
    <citation type="journal article" date="2019" name="Int. J. Syst. Evol. Microbiol.">
        <title>The Global Catalogue of Microorganisms (GCM) 10K type strain sequencing project: providing services to taxonomists for standard genome sequencing and annotation.</title>
        <authorList>
            <consortium name="The Broad Institute Genomics Platform"/>
            <consortium name="The Broad Institute Genome Sequencing Center for Infectious Disease"/>
            <person name="Wu L."/>
            <person name="Ma J."/>
        </authorList>
    </citation>
    <scope>NUCLEOTIDE SEQUENCE [LARGE SCALE GENOMIC DNA]</scope>
    <source>
        <strain evidence="9">KCTC 52438</strain>
    </source>
</reference>
<keyword evidence="3 6" id="KW-1133">Transmembrane helix</keyword>
<dbReference type="Proteomes" id="UP001595476">
    <property type="component" value="Unassembled WGS sequence"/>
</dbReference>
<evidence type="ECO:0000256" key="1">
    <source>
        <dbReference type="ARBA" id="ARBA00004141"/>
    </source>
</evidence>
<dbReference type="InterPro" id="IPR023826">
    <property type="entry name" value="Rhom-like_SP_proteobac"/>
</dbReference>
<gene>
    <name evidence="8" type="primary">rrtA</name>
    <name evidence="8" type="ORF">ACFOEK_16305</name>
</gene>
<protein>
    <submittedName>
        <fullName evidence="8">Rhombosortase</fullName>
        <ecNumber evidence="8">3.4.21.-</ecNumber>
    </submittedName>
</protein>
<dbReference type="Pfam" id="PF01694">
    <property type="entry name" value="Rhomboid"/>
    <property type="match status" value="1"/>
</dbReference>
<keyword evidence="8" id="KW-0378">Hydrolase</keyword>
<accession>A0ABV7HKB6</accession>
<comment type="subcellular location">
    <subcellularLocation>
        <location evidence="1">Membrane</location>
        <topology evidence="1">Multi-pass membrane protein</topology>
    </subcellularLocation>
</comment>
<dbReference type="InterPro" id="IPR022764">
    <property type="entry name" value="Peptidase_S54_rhomboid_dom"/>
</dbReference>
<evidence type="ECO:0000259" key="7">
    <source>
        <dbReference type="Pfam" id="PF01694"/>
    </source>
</evidence>
<dbReference type="GO" id="GO:0016787">
    <property type="term" value="F:hydrolase activity"/>
    <property type="evidence" value="ECO:0007669"/>
    <property type="project" value="UniProtKB-KW"/>
</dbReference>
<evidence type="ECO:0000256" key="6">
    <source>
        <dbReference type="SAM" id="Phobius"/>
    </source>
</evidence>
<feature type="transmembrane region" description="Helical" evidence="6">
    <location>
        <begin position="73"/>
        <end position="90"/>
    </location>
</feature>
<dbReference type="InterPro" id="IPR035952">
    <property type="entry name" value="Rhomboid-like_sf"/>
</dbReference>
<feature type="transmembrane region" description="Helical" evidence="6">
    <location>
        <begin position="20"/>
        <end position="41"/>
    </location>
</feature>
<feature type="domain" description="Peptidase S54 rhomboid" evidence="7">
    <location>
        <begin position="58"/>
        <end position="198"/>
    </location>
</feature>
<dbReference type="Gene3D" id="1.20.1540.10">
    <property type="entry name" value="Rhomboid-like"/>
    <property type="match status" value="1"/>
</dbReference>
<evidence type="ECO:0000256" key="4">
    <source>
        <dbReference type="ARBA" id="ARBA00023136"/>
    </source>
</evidence>